<feature type="signal peptide" evidence="1">
    <location>
        <begin position="1"/>
        <end position="20"/>
    </location>
</feature>
<protein>
    <recommendedName>
        <fullName evidence="4">YD repeat-containing protein</fullName>
    </recommendedName>
</protein>
<comment type="caution">
    <text evidence="2">The sequence shown here is derived from an EMBL/GenBank/DDBJ whole genome shotgun (WGS) entry which is preliminary data.</text>
</comment>
<keyword evidence="3" id="KW-1185">Reference proteome</keyword>
<dbReference type="EMBL" id="JAVDQS010000007">
    <property type="protein sequence ID" value="MDR6405877.1"/>
    <property type="molecule type" value="Genomic_DNA"/>
</dbReference>
<keyword evidence="1" id="KW-0732">Signal</keyword>
<evidence type="ECO:0008006" key="4">
    <source>
        <dbReference type="Google" id="ProtNLM"/>
    </source>
</evidence>
<proteinExistence type="predicted"/>
<sequence length="932" mass="105244">MKKLIKLLFVAMLSISFISAQLPTIEGNFLSAPSVGSLSSYVKTPVSISSGVPDTNIPFFSLPTHNKNIFINCGMSYHPNNSGRYNKASDLGLGWSTYGLTALVYQNINPYNGFPEGDIYYYNIFGRSGKFSLTKNSSGGIVLSKITYDKLVIKATEPNNQYNFTITDEMGNTFFFTILDISYVYYDGNPKTFTTGYYLSKVVDVNGLELLNIEYQEDNYTVNPPGMPGIQKPVKNLKAKKVIAHDYGEINLNYSFDAGKRKSYSDPFQLESIELKTPAGRTVQKFGFQSGMSGYTYPYGYIPVPSTPCLYTETQNKRMLNKVLKYNTSLTGYQTTEFSYNPYKFDNIYWTDAVNPNKPCFENEAENPIYLGLGLLSSVKFSTGATVKYEYEPNQYYVDKNTTFYLDFHAPPHTLKDRETQYYEDVAAIDFDTNQGTNLIFDIPVNPDNTEGSSYLEYWVNVDEYYDNPILEEGGDPFVNAEITSAILVSEGYKKYMPGDNTLAITGTGGKGTIIIKRIRYKSKPLPNYSTGKGVRIKKIEYYDGSTLVPSQTKIYDYQKFIDDTKTSGFLNEYDDAGVAYKNVKETIGINGGYTKYYFKTLDDYPENLKSDGTLKYLDDLNYFNVLMNGIADKVEIYDKNDVMITRESNDYEFHLPNPNIVNDAMIKKHFTTVSNYMGSEVITINSETVRDQKDFNVIYKKTTESDGTINEQNITYPWGIFSTNPRLWNGGVKAVPLVVENKRNGKVLSKTETKYENTSHFYPTSQVSYLPDTLSQSIKNMSFDIYDDKGNPVQYTAFPEVGSTGTPTTIIWGYNKTMPIAKIEGAKLSDVPSSLITAIVNASNNDANASEAQEEILEKTLVDALNTFKNDAALQNFMVTCYTYNPLIGTTTVIPPNGMMEFYKYDVYNRLQKVIDVNGNTVKEHQYNYKN</sequence>
<reference evidence="2 3" key="1">
    <citation type="submission" date="2023-07" db="EMBL/GenBank/DDBJ databases">
        <title>Sorghum-associated microbial communities from plants grown in Nebraska, USA.</title>
        <authorList>
            <person name="Schachtman D."/>
        </authorList>
    </citation>
    <scope>NUCLEOTIDE SEQUENCE [LARGE SCALE GENOMIC DNA]</scope>
    <source>
        <strain evidence="2 3">DS1709</strain>
    </source>
</reference>
<gene>
    <name evidence="2" type="ORF">J2781_002811</name>
</gene>
<evidence type="ECO:0000313" key="2">
    <source>
        <dbReference type="EMBL" id="MDR6405877.1"/>
    </source>
</evidence>
<feature type="chain" id="PRO_5045763403" description="YD repeat-containing protein" evidence="1">
    <location>
        <begin position="21"/>
        <end position="932"/>
    </location>
</feature>
<name>A0ABU1LGM5_9FLAO</name>
<dbReference type="RefSeq" id="WP_147296968.1">
    <property type="nucleotide sequence ID" value="NZ_JAVDQS010000007.1"/>
</dbReference>
<dbReference type="Proteomes" id="UP001184853">
    <property type="component" value="Unassembled WGS sequence"/>
</dbReference>
<accession>A0ABU1LGM5</accession>
<evidence type="ECO:0000256" key="1">
    <source>
        <dbReference type="SAM" id="SignalP"/>
    </source>
</evidence>
<evidence type="ECO:0000313" key="3">
    <source>
        <dbReference type="Proteomes" id="UP001184853"/>
    </source>
</evidence>
<organism evidence="2 3">
    <name type="scientific">Chryseobacterium geocarposphaerae</name>
    <dbReference type="NCBI Taxonomy" id="1416776"/>
    <lineage>
        <taxon>Bacteria</taxon>
        <taxon>Pseudomonadati</taxon>
        <taxon>Bacteroidota</taxon>
        <taxon>Flavobacteriia</taxon>
        <taxon>Flavobacteriales</taxon>
        <taxon>Weeksellaceae</taxon>
        <taxon>Chryseobacterium group</taxon>
        <taxon>Chryseobacterium</taxon>
    </lineage>
</organism>